<evidence type="ECO:0000313" key="3">
    <source>
        <dbReference type="Proteomes" id="UP000008068"/>
    </source>
</evidence>
<protein>
    <submittedName>
        <fullName evidence="2">Uncharacterized protein</fullName>
    </submittedName>
</protein>
<dbReference type="OrthoDB" id="10664460at2759"/>
<keyword evidence="3" id="KW-1185">Reference proteome</keyword>
<feature type="transmembrane region" description="Helical" evidence="1">
    <location>
        <begin position="68"/>
        <end position="91"/>
    </location>
</feature>
<keyword evidence="1" id="KW-1133">Transmembrane helix</keyword>
<feature type="transmembrane region" description="Helical" evidence="1">
    <location>
        <begin position="172"/>
        <end position="194"/>
    </location>
</feature>
<organism evidence="3">
    <name type="scientific">Caenorhabditis brenneri</name>
    <name type="common">Nematode worm</name>
    <dbReference type="NCBI Taxonomy" id="135651"/>
    <lineage>
        <taxon>Eukaryota</taxon>
        <taxon>Metazoa</taxon>
        <taxon>Ecdysozoa</taxon>
        <taxon>Nematoda</taxon>
        <taxon>Chromadorea</taxon>
        <taxon>Rhabditida</taxon>
        <taxon>Rhabditina</taxon>
        <taxon>Rhabditomorpha</taxon>
        <taxon>Rhabditoidea</taxon>
        <taxon>Rhabditidae</taxon>
        <taxon>Peloderinae</taxon>
        <taxon>Caenorhabditis</taxon>
    </lineage>
</organism>
<dbReference type="Proteomes" id="UP000008068">
    <property type="component" value="Unassembled WGS sequence"/>
</dbReference>
<dbReference type="AlphaFoldDB" id="G0NQA3"/>
<dbReference type="PANTHER" id="PTHR31720:SF3">
    <property type="entry name" value="SERPENTINE RECEPTOR, CLASS Z-RELATED"/>
    <property type="match status" value="1"/>
</dbReference>
<name>G0NQA3_CAEBE</name>
<feature type="transmembrane region" description="Helical" evidence="1">
    <location>
        <begin position="25"/>
        <end position="48"/>
    </location>
</feature>
<proteinExistence type="predicted"/>
<dbReference type="HOGENOM" id="CLU_056063_2_0_1"/>
<dbReference type="EMBL" id="GL379923">
    <property type="protein sequence ID" value="EGT35547.1"/>
    <property type="molecule type" value="Genomic_DNA"/>
</dbReference>
<accession>G0NQA3</accession>
<keyword evidence="1" id="KW-0472">Membrane</keyword>
<sequence length="295" mass="35552">MALPYQNFTYWELLLATSFDDVFQVYYTIVSWICTFLSLLCFPFYVYVYRVNREKDKESLVFPITDSFYKLMIFTFIFFIIEQIEWFLWMYFTYKKESSNQEYVLGFLPVLKTFGFFQVLGIALDSFSIRITQMFHVMLSILAIQKFILYFFESTRKYIELGQKKMKIGLFIFYSAFFIKAFIRAMYMVACRLHMPFCMTLLPKRILYYVVFDDFIIHIPMYSYLLYHHYNIPHDLTYFGQLDWVTAPITMQVSYLGCNKKNLEVIFVYLRKKFGRVASVEPSRIERTTAALQEN</sequence>
<evidence type="ECO:0000313" key="2">
    <source>
        <dbReference type="EMBL" id="EGT35547.1"/>
    </source>
</evidence>
<feature type="transmembrane region" description="Helical" evidence="1">
    <location>
        <begin position="103"/>
        <end position="123"/>
    </location>
</feature>
<reference evidence="3" key="1">
    <citation type="submission" date="2011-07" db="EMBL/GenBank/DDBJ databases">
        <authorList>
            <consortium name="Caenorhabditis brenneri Sequencing and Analysis Consortium"/>
            <person name="Wilson R.K."/>
        </authorList>
    </citation>
    <scope>NUCLEOTIDE SEQUENCE [LARGE SCALE GENOMIC DNA]</scope>
    <source>
        <strain evidence="3">PB2801</strain>
    </source>
</reference>
<dbReference type="InterPro" id="IPR018817">
    <property type="entry name" value="7TM_GPCR_serpentine_rcpt_Srz"/>
</dbReference>
<keyword evidence="1" id="KW-0812">Transmembrane</keyword>
<dbReference type="PANTHER" id="PTHR31720">
    <property type="entry name" value="SERPENTINE RECEPTOR, CLASS Z-RELATED"/>
    <property type="match status" value="1"/>
</dbReference>
<dbReference type="InParanoid" id="G0NQA3"/>
<feature type="transmembrane region" description="Helical" evidence="1">
    <location>
        <begin position="206"/>
        <end position="227"/>
    </location>
</feature>
<dbReference type="Pfam" id="PF10325">
    <property type="entry name" value="7TM_GPCR_Srz"/>
    <property type="match status" value="1"/>
</dbReference>
<evidence type="ECO:0000256" key="1">
    <source>
        <dbReference type="SAM" id="Phobius"/>
    </source>
</evidence>
<gene>
    <name evidence="2" type="ORF">CAEBREN_20691</name>
</gene>